<dbReference type="SMART" id="SM00020">
    <property type="entry name" value="Tryp_SPc"/>
    <property type="match status" value="1"/>
</dbReference>
<dbReference type="EMBL" id="KQ460205">
    <property type="protein sequence ID" value="KPJ17099.1"/>
    <property type="molecule type" value="Genomic_DNA"/>
</dbReference>
<dbReference type="Proteomes" id="UP000053240">
    <property type="component" value="Unassembled WGS sequence"/>
</dbReference>
<accession>A0A194RI37</accession>
<dbReference type="InterPro" id="IPR001314">
    <property type="entry name" value="Peptidase_S1A"/>
</dbReference>
<dbReference type="InterPro" id="IPR018114">
    <property type="entry name" value="TRYPSIN_HIS"/>
</dbReference>
<dbReference type="PROSITE" id="PS50240">
    <property type="entry name" value="TRYPSIN_DOM"/>
    <property type="match status" value="1"/>
</dbReference>
<dbReference type="AlphaFoldDB" id="A0A194RI37"/>
<dbReference type="InParanoid" id="A0A194RI37"/>
<dbReference type="PRINTS" id="PR00722">
    <property type="entry name" value="CHYMOTRYPSIN"/>
</dbReference>
<dbReference type="CDD" id="cd00190">
    <property type="entry name" value="Tryp_SPc"/>
    <property type="match status" value="1"/>
</dbReference>
<evidence type="ECO:0000256" key="4">
    <source>
        <dbReference type="ARBA" id="ARBA00022825"/>
    </source>
</evidence>
<feature type="compositionally biased region" description="Low complexity" evidence="6">
    <location>
        <begin position="56"/>
        <end position="67"/>
    </location>
</feature>
<dbReference type="FunFam" id="2.40.10.10:FF:000073">
    <property type="entry name" value="Trypsin alpha"/>
    <property type="match status" value="1"/>
</dbReference>
<protein>
    <submittedName>
        <fullName evidence="8">Trypsin</fullName>
    </submittedName>
</protein>
<keyword evidence="3" id="KW-0378">Hydrolase</keyword>
<evidence type="ECO:0000256" key="3">
    <source>
        <dbReference type="ARBA" id="ARBA00022801"/>
    </source>
</evidence>
<name>A0A194RI37_PAPMA</name>
<dbReference type="GO" id="GO:0004252">
    <property type="term" value="F:serine-type endopeptidase activity"/>
    <property type="evidence" value="ECO:0007669"/>
    <property type="project" value="InterPro"/>
</dbReference>
<organism evidence="8 9">
    <name type="scientific">Papilio machaon</name>
    <name type="common">Old World swallowtail butterfly</name>
    <dbReference type="NCBI Taxonomy" id="76193"/>
    <lineage>
        <taxon>Eukaryota</taxon>
        <taxon>Metazoa</taxon>
        <taxon>Ecdysozoa</taxon>
        <taxon>Arthropoda</taxon>
        <taxon>Hexapoda</taxon>
        <taxon>Insecta</taxon>
        <taxon>Pterygota</taxon>
        <taxon>Neoptera</taxon>
        <taxon>Endopterygota</taxon>
        <taxon>Lepidoptera</taxon>
        <taxon>Glossata</taxon>
        <taxon>Ditrysia</taxon>
        <taxon>Papilionoidea</taxon>
        <taxon>Papilionidae</taxon>
        <taxon>Papilioninae</taxon>
        <taxon>Papilio</taxon>
    </lineage>
</organism>
<dbReference type="PROSITE" id="PS00134">
    <property type="entry name" value="TRYPSIN_HIS"/>
    <property type="match status" value="1"/>
</dbReference>
<keyword evidence="9" id="KW-1185">Reference proteome</keyword>
<sequence length="808" mass="89371">MRYITLQRAMVRSRRDKIWRWRCQWCFISVVAVALVLYNAAANIWLLHPSCAQSGPTSRPAPTAPTAHSPPPTEPPCEPCLEAAPSAAADDDPIGRLDLRLGRWDGSRSYRLFDYATLGDVYAEVSASRRVCLATQSSIERLHELMRIAAHWSGPMSVAVFVAGDELRLLRAFATWLLRCRPEIYGRLALHAATPAERPGTQGAAPSWARDCEAKPLPPAERRADTVAWRARHPYPQNHLRNLARRNCHTPYVFLVDVDIVPSRGMAEALDAFLARAPKCPLCAYVVPTYELDKRVAEFPANKSELLRLSKNKLAIPFHRKVFIYNQYASNFSRWEASGGNESCETHVSHDVTNFELLYEPFYVATDAVPAHDERFLGYGFTRNTQFCLLTEGINRGRARINIYCMNGPARPIKYHDHRHEVEVCEGGLILVLFHFRPFYARVDVDLTVEGTHRKGNSIPVHPLLRRLKEAVEGECCKEEGDNPSTDVELQDVDLQEACPELSGQIIGGRPSSVTRHPYQVSMVMNGNSFCGGFIISPDYVLTAAHCVQKTYASSGSNSANTLYVELQDVDLQEACPELSGQIIGGRPSSVTRHPYQVSMVMNGNSFCGGFIISPDYVLTAAHCVQNTAAGAIRLRVGSTRRDSGGRIVNVANVTVHAQYGRPRFDNDIAALRLARPLVFSNAVRAIRLPQPRQPVPLVRLTVTGWGLTAPRGRRIPRTMMEARVPVVPHWLCRLSYGDALTDNMFCGGHFLIGGVSSCQGDSGGPAVFRGTAYGVVSFARGCALPLSPTVFTNLAALRDWVSQNTGV</sequence>
<feature type="compositionally biased region" description="Low complexity" evidence="6">
    <location>
        <begin position="79"/>
        <end position="88"/>
    </location>
</feature>
<dbReference type="InterPro" id="IPR043504">
    <property type="entry name" value="Peptidase_S1_PA_chymotrypsin"/>
</dbReference>
<dbReference type="GO" id="GO:0006508">
    <property type="term" value="P:proteolysis"/>
    <property type="evidence" value="ECO:0007669"/>
    <property type="project" value="UniProtKB-KW"/>
</dbReference>
<dbReference type="PANTHER" id="PTHR24276">
    <property type="entry name" value="POLYSERASE-RELATED"/>
    <property type="match status" value="1"/>
</dbReference>
<dbReference type="SUPFAM" id="SSF50494">
    <property type="entry name" value="Trypsin-like serine proteases"/>
    <property type="match status" value="2"/>
</dbReference>
<evidence type="ECO:0000256" key="6">
    <source>
        <dbReference type="SAM" id="MobiDB-lite"/>
    </source>
</evidence>
<evidence type="ECO:0000256" key="1">
    <source>
        <dbReference type="ARBA" id="ARBA00007664"/>
    </source>
</evidence>
<feature type="region of interest" description="Disordered" evidence="6">
    <location>
        <begin position="56"/>
        <end position="91"/>
    </location>
</feature>
<keyword evidence="5" id="KW-1015">Disulfide bond</keyword>
<dbReference type="UniPathway" id="UPA00378"/>
<feature type="domain" description="Peptidase S1" evidence="7">
    <location>
        <begin position="583"/>
        <end position="807"/>
    </location>
</feature>
<dbReference type="CDD" id="cd00761">
    <property type="entry name" value="Glyco_tranf_GTA_type"/>
    <property type="match status" value="1"/>
</dbReference>
<dbReference type="Gene3D" id="2.40.10.10">
    <property type="entry name" value="Trypsin-like serine proteases"/>
    <property type="match status" value="2"/>
</dbReference>
<comment type="similarity">
    <text evidence="1">Belongs to the peptidase S1 family.</text>
</comment>
<evidence type="ECO:0000259" key="7">
    <source>
        <dbReference type="PROSITE" id="PS50240"/>
    </source>
</evidence>
<reference evidence="8 9" key="1">
    <citation type="journal article" date="2015" name="Nat. Commun.">
        <title>Outbred genome sequencing and CRISPR/Cas9 gene editing in butterflies.</title>
        <authorList>
            <person name="Li X."/>
            <person name="Fan D."/>
            <person name="Zhang W."/>
            <person name="Liu G."/>
            <person name="Zhang L."/>
            <person name="Zhao L."/>
            <person name="Fang X."/>
            <person name="Chen L."/>
            <person name="Dong Y."/>
            <person name="Chen Y."/>
            <person name="Ding Y."/>
            <person name="Zhao R."/>
            <person name="Feng M."/>
            <person name="Zhu Y."/>
            <person name="Feng Y."/>
            <person name="Jiang X."/>
            <person name="Zhu D."/>
            <person name="Xiang H."/>
            <person name="Feng X."/>
            <person name="Li S."/>
            <person name="Wang J."/>
            <person name="Zhang G."/>
            <person name="Kronforst M.R."/>
            <person name="Wang W."/>
        </authorList>
    </citation>
    <scope>NUCLEOTIDE SEQUENCE [LARGE SCALE GENOMIC DNA]</scope>
    <source>
        <strain evidence="8">Ya'a_city_454_Pm</strain>
        <tissue evidence="8">Whole body</tissue>
    </source>
</reference>
<dbReference type="Pfam" id="PF00089">
    <property type="entry name" value="Trypsin"/>
    <property type="match status" value="2"/>
</dbReference>
<dbReference type="Pfam" id="PF13896">
    <property type="entry name" value="Glyco_transf_49"/>
    <property type="match status" value="1"/>
</dbReference>
<evidence type="ECO:0000256" key="5">
    <source>
        <dbReference type="ARBA" id="ARBA00023157"/>
    </source>
</evidence>
<gene>
    <name evidence="8" type="ORF">RR48_13955</name>
</gene>
<evidence type="ECO:0000313" key="9">
    <source>
        <dbReference type="Proteomes" id="UP000053240"/>
    </source>
</evidence>
<dbReference type="PANTHER" id="PTHR24276:SF91">
    <property type="entry name" value="AT26814P-RELATED"/>
    <property type="match status" value="1"/>
</dbReference>
<evidence type="ECO:0000313" key="8">
    <source>
        <dbReference type="EMBL" id="KPJ17099.1"/>
    </source>
</evidence>
<dbReference type="InterPro" id="IPR001254">
    <property type="entry name" value="Trypsin_dom"/>
</dbReference>
<feature type="compositionally biased region" description="Pro residues" evidence="6">
    <location>
        <begin position="68"/>
        <end position="78"/>
    </location>
</feature>
<dbReference type="STRING" id="76193.A0A194RI37"/>
<evidence type="ECO:0000256" key="2">
    <source>
        <dbReference type="ARBA" id="ARBA00022670"/>
    </source>
</evidence>
<dbReference type="InterPro" id="IPR050430">
    <property type="entry name" value="Peptidase_S1"/>
</dbReference>
<proteinExistence type="inferred from homology"/>
<dbReference type="InterPro" id="IPR009003">
    <property type="entry name" value="Peptidase_S1_PA"/>
</dbReference>
<keyword evidence="2" id="KW-0645">Protease</keyword>
<keyword evidence="4" id="KW-0720">Serine protease</keyword>